<comment type="caution">
    <text evidence="4">The sequence shown here is derived from an EMBL/GenBank/DDBJ whole genome shotgun (WGS) entry which is preliminary data.</text>
</comment>
<evidence type="ECO:0000259" key="3">
    <source>
        <dbReference type="PROSITE" id="PS51677"/>
    </source>
</evidence>
<proteinExistence type="predicted"/>
<evidence type="ECO:0000256" key="1">
    <source>
        <dbReference type="ARBA" id="ARBA00022723"/>
    </source>
</evidence>
<name>A0A1X2G8Q6_9FUNG</name>
<dbReference type="GO" id="GO:0046872">
    <property type="term" value="F:metal ion binding"/>
    <property type="evidence" value="ECO:0007669"/>
    <property type="project" value="UniProtKB-KW"/>
</dbReference>
<dbReference type="GO" id="GO:0009272">
    <property type="term" value="P:fungal-type cell wall biogenesis"/>
    <property type="evidence" value="ECO:0007669"/>
    <property type="project" value="UniProtKB-ARBA"/>
</dbReference>
<dbReference type="GO" id="GO:0005975">
    <property type="term" value="P:carbohydrate metabolic process"/>
    <property type="evidence" value="ECO:0007669"/>
    <property type="project" value="InterPro"/>
</dbReference>
<dbReference type="InterPro" id="IPR002509">
    <property type="entry name" value="NODB_dom"/>
</dbReference>
<dbReference type="Gene3D" id="3.20.20.370">
    <property type="entry name" value="Glycoside hydrolase/deacetylase"/>
    <property type="match status" value="1"/>
</dbReference>
<accession>A0A1X2G8Q6</accession>
<dbReference type="EMBL" id="MCGT01000032">
    <property type="protein sequence ID" value="ORX47790.1"/>
    <property type="molecule type" value="Genomic_DNA"/>
</dbReference>
<keyword evidence="2 4" id="KW-0378">Hydrolase</keyword>
<evidence type="ECO:0000313" key="4">
    <source>
        <dbReference type="EMBL" id="ORX47790.1"/>
    </source>
</evidence>
<evidence type="ECO:0000256" key="2">
    <source>
        <dbReference type="ARBA" id="ARBA00022801"/>
    </source>
</evidence>
<dbReference type="Pfam" id="PF01522">
    <property type="entry name" value="Polysacc_deac_1"/>
    <property type="match status" value="1"/>
</dbReference>
<feature type="non-terminal residue" evidence="4">
    <location>
        <position position="266"/>
    </location>
</feature>
<keyword evidence="5" id="KW-1185">Reference proteome</keyword>
<dbReference type="PANTHER" id="PTHR10587">
    <property type="entry name" value="GLYCOSYL TRANSFERASE-RELATED"/>
    <property type="match status" value="1"/>
</dbReference>
<dbReference type="Proteomes" id="UP000242146">
    <property type="component" value="Unassembled WGS sequence"/>
</dbReference>
<dbReference type="OrthoDB" id="407355at2759"/>
<organism evidence="4 5">
    <name type="scientific">Hesseltinella vesiculosa</name>
    <dbReference type="NCBI Taxonomy" id="101127"/>
    <lineage>
        <taxon>Eukaryota</taxon>
        <taxon>Fungi</taxon>
        <taxon>Fungi incertae sedis</taxon>
        <taxon>Mucoromycota</taxon>
        <taxon>Mucoromycotina</taxon>
        <taxon>Mucoromycetes</taxon>
        <taxon>Mucorales</taxon>
        <taxon>Cunninghamellaceae</taxon>
        <taxon>Hesseltinella</taxon>
    </lineage>
</organism>
<keyword evidence="1" id="KW-0479">Metal-binding</keyword>
<gene>
    <name evidence="4" type="ORF">DM01DRAFT_1267639</name>
</gene>
<sequence length="266" mass="29611">DIAVPKNDEWLTQVDLSLVPNLPVRPVGSGTCKAAKCDGSDNDKCFETCGNKAIPSDMYGCPRPLEWALTFDDGPSQYTGELLDYLDSLGIKATFCVMGSNVKQYPQFVKRAHESGHLIASHTYSHPHLMSLTNEQIINEIKATEEAVFDVTGFRPSYVRPPYGEADERVKALLKTMGYKILMWNVDPTDYDVYSLPFGGDMIQSAFRKAADGKDTGLNALNDPGYISLQHDLYKESVQQVPEVVKYLTSKGYRFVTVAECTKEED</sequence>
<dbReference type="AlphaFoldDB" id="A0A1X2G8Q6"/>
<protein>
    <submittedName>
        <fullName evidence="4">Glycoside hydrolase/deacetylase</fullName>
    </submittedName>
</protein>
<feature type="domain" description="NodB homology" evidence="3">
    <location>
        <begin position="65"/>
        <end position="256"/>
    </location>
</feature>
<dbReference type="GO" id="GO:0004099">
    <property type="term" value="F:chitin deacetylase activity"/>
    <property type="evidence" value="ECO:0007669"/>
    <property type="project" value="TreeGrafter"/>
</dbReference>
<dbReference type="SUPFAM" id="SSF88713">
    <property type="entry name" value="Glycoside hydrolase/deacetylase"/>
    <property type="match status" value="1"/>
</dbReference>
<dbReference type="PROSITE" id="PS51677">
    <property type="entry name" value="NODB"/>
    <property type="match status" value="1"/>
</dbReference>
<dbReference type="InterPro" id="IPR050248">
    <property type="entry name" value="Polysacc_deacetylase_ArnD"/>
</dbReference>
<dbReference type="GO" id="GO:0016020">
    <property type="term" value="C:membrane"/>
    <property type="evidence" value="ECO:0007669"/>
    <property type="project" value="TreeGrafter"/>
</dbReference>
<dbReference type="InterPro" id="IPR011330">
    <property type="entry name" value="Glyco_hydro/deAcase_b/a-brl"/>
</dbReference>
<dbReference type="PANTHER" id="PTHR10587:SF133">
    <property type="entry name" value="CHITIN DEACETYLASE 1-RELATED"/>
    <property type="match status" value="1"/>
</dbReference>
<feature type="non-terminal residue" evidence="4">
    <location>
        <position position="1"/>
    </location>
</feature>
<evidence type="ECO:0000313" key="5">
    <source>
        <dbReference type="Proteomes" id="UP000242146"/>
    </source>
</evidence>
<reference evidence="4 5" key="1">
    <citation type="submission" date="2016-07" db="EMBL/GenBank/DDBJ databases">
        <title>Pervasive Adenine N6-methylation of Active Genes in Fungi.</title>
        <authorList>
            <consortium name="DOE Joint Genome Institute"/>
            <person name="Mondo S.J."/>
            <person name="Dannebaum R.O."/>
            <person name="Kuo R.C."/>
            <person name="Labutti K."/>
            <person name="Haridas S."/>
            <person name="Kuo A."/>
            <person name="Salamov A."/>
            <person name="Ahrendt S.R."/>
            <person name="Lipzen A."/>
            <person name="Sullivan W."/>
            <person name="Andreopoulos W.B."/>
            <person name="Clum A."/>
            <person name="Lindquist E."/>
            <person name="Daum C."/>
            <person name="Ramamoorthy G.K."/>
            <person name="Gryganskyi A."/>
            <person name="Culley D."/>
            <person name="Magnuson J.K."/>
            <person name="James T.Y."/>
            <person name="O'Malley M.A."/>
            <person name="Stajich J.E."/>
            <person name="Spatafora J.W."/>
            <person name="Visel A."/>
            <person name="Grigoriev I.V."/>
        </authorList>
    </citation>
    <scope>NUCLEOTIDE SEQUENCE [LARGE SCALE GENOMIC DNA]</scope>
    <source>
        <strain evidence="4 5">NRRL 3301</strain>
    </source>
</reference>
<dbReference type="STRING" id="101127.A0A1X2G8Q6"/>